<comment type="caution">
    <text evidence="4">The sequence shown here is derived from an EMBL/GenBank/DDBJ whole genome shotgun (WGS) entry which is preliminary data.</text>
</comment>
<keyword evidence="5" id="KW-1185">Reference proteome</keyword>
<dbReference type="Proteomes" id="UP001177023">
    <property type="component" value="Unassembled WGS sequence"/>
</dbReference>
<dbReference type="PANTHER" id="PTHR21682">
    <property type="entry name" value="COILED-COIL DOMAIN-CONTAINING PROTEIN 149"/>
    <property type="match status" value="1"/>
</dbReference>
<gene>
    <name evidence="4" type="ORF">MSPICULIGERA_LOCUS22570</name>
</gene>
<feature type="coiled-coil region" evidence="3">
    <location>
        <begin position="90"/>
        <end position="174"/>
    </location>
</feature>
<dbReference type="AlphaFoldDB" id="A0AA36DC14"/>
<comment type="similarity">
    <text evidence="1">Belongs to the CCDC149 family.</text>
</comment>
<proteinExistence type="inferred from homology"/>
<dbReference type="Pfam" id="PF09789">
    <property type="entry name" value="CC149"/>
    <property type="match status" value="1"/>
</dbReference>
<protein>
    <submittedName>
        <fullName evidence="4">Uncharacterized protein</fullName>
    </submittedName>
</protein>
<evidence type="ECO:0000313" key="4">
    <source>
        <dbReference type="EMBL" id="CAJ0584521.1"/>
    </source>
</evidence>
<organism evidence="4 5">
    <name type="scientific">Mesorhabditis spiculigera</name>
    <dbReference type="NCBI Taxonomy" id="96644"/>
    <lineage>
        <taxon>Eukaryota</taxon>
        <taxon>Metazoa</taxon>
        <taxon>Ecdysozoa</taxon>
        <taxon>Nematoda</taxon>
        <taxon>Chromadorea</taxon>
        <taxon>Rhabditida</taxon>
        <taxon>Rhabditina</taxon>
        <taxon>Rhabditomorpha</taxon>
        <taxon>Rhabditoidea</taxon>
        <taxon>Rhabditidae</taxon>
        <taxon>Mesorhabditinae</taxon>
        <taxon>Mesorhabditis</taxon>
    </lineage>
</organism>
<evidence type="ECO:0000256" key="2">
    <source>
        <dbReference type="ARBA" id="ARBA00023054"/>
    </source>
</evidence>
<feature type="non-terminal residue" evidence="4">
    <location>
        <position position="1"/>
    </location>
</feature>
<dbReference type="PANTHER" id="PTHR21682:SF2">
    <property type="entry name" value="COILED-COIL DOMAIN-CONTAINING PROTEIN 149"/>
    <property type="match status" value="1"/>
</dbReference>
<evidence type="ECO:0000313" key="5">
    <source>
        <dbReference type="Proteomes" id="UP001177023"/>
    </source>
</evidence>
<evidence type="ECO:0000256" key="3">
    <source>
        <dbReference type="SAM" id="Coils"/>
    </source>
</evidence>
<dbReference type="EMBL" id="CATQJA010002697">
    <property type="protein sequence ID" value="CAJ0584521.1"/>
    <property type="molecule type" value="Genomic_DNA"/>
</dbReference>
<accession>A0AA36DC14</accession>
<dbReference type="InterPro" id="IPR019179">
    <property type="entry name" value="CC149"/>
</dbReference>
<keyword evidence="2 3" id="KW-0175">Coiled coil</keyword>
<sequence length="283" mass="31907">MAFQAPRIHGHNELDYQELLKQVQTLQGKLSAKTDALLRLARAEVERIEENAGIVKLEASPAARNSVRLSSEQTSDGETIGRQEKLVSENRQLEADMASVLSTKEELVLERDALVKKVERLSQELTYLLNGDPKRVVEDLDSLMAENRYLKAQLDSAQEERQTIKENLEKYKSVAEHVAARRQAELGSTSKDEGEKPTVAVVNMKQIRELLSSHSIDLDESDYRALSNVLLDLCNDKQMALAHQRRANKILGNRLYEVEQRLQGLEAGKSPRSVSPRLDVIQK</sequence>
<evidence type="ECO:0000256" key="1">
    <source>
        <dbReference type="ARBA" id="ARBA00005872"/>
    </source>
</evidence>
<reference evidence="4" key="1">
    <citation type="submission" date="2023-06" db="EMBL/GenBank/DDBJ databases">
        <authorList>
            <person name="Delattre M."/>
        </authorList>
    </citation>
    <scope>NUCLEOTIDE SEQUENCE</scope>
    <source>
        <strain evidence="4">AF72</strain>
    </source>
</reference>
<name>A0AA36DC14_9BILA</name>